<dbReference type="AlphaFoldDB" id="H3ANX9"/>
<organism evidence="1 2">
    <name type="scientific">Latimeria chalumnae</name>
    <name type="common">Coelacanth</name>
    <dbReference type="NCBI Taxonomy" id="7897"/>
    <lineage>
        <taxon>Eukaryota</taxon>
        <taxon>Metazoa</taxon>
        <taxon>Chordata</taxon>
        <taxon>Craniata</taxon>
        <taxon>Vertebrata</taxon>
        <taxon>Euteleostomi</taxon>
        <taxon>Coelacanthiformes</taxon>
        <taxon>Coelacanthidae</taxon>
        <taxon>Latimeria</taxon>
    </lineage>
</organism>
<sequence length="170" mass="19228">MTSIMGEFVELRPWATPGNLTRRNIAALRDFRCNDDIIIKPVDKGGAIVIWGKSDYIAEASRQLLDPITYQQDNEDKTNQYNEDVHSFVCNGWAQGIINQETCEHLIVKKPSLGRFYLLPKIHTNKMPCPGRPILSVSGSCTEGISHYVDKCLKGFVKEVPAHLRDTIHF</sequence>
<dbReference type="PANTHER" id="PTHR21301">
    <property type="entry name" value="REVERSE TRANSCRIPTASE"/>
    <property type="match status" value="1"/>
</dbReference>
<accession>H3ANX9</accession>
<keyword evidence="2" id="KW-1185">Reference proteome</keyword>
<dbReference type="Proteomes" id="UP000008672">
    <property type="component" value="Unassembled WGS sequence"/>
</dbReference>
<dbReference type="Ensembl" id="ENSLACT00000011436.1">
    <property type="protein sequence ID" value="ENSLACP00000011350.1"/>
    <property type="gene ID" value="ENSLACG00000009985.1"/>
</dbReference>
<reference evidence="1" key="2">
    <citation type="submission" date="2025-08" db="UniProtKB">
        <authorList>
            <consortium name="Ensembl"/>
        </authorList>
    </citation>
    <scope>IDENTIFICATION</scope>
</reference>
<dbReference type="HOGENOM" id="CLU_133580_0_0_1"/>
<dbReference type="eggNOG" id="ENOG502SSVE">
    <property type="taxonomic scope" value="Eukaryota"/>
</dbReference>
<proteinExistence type="predicted"/>
<evidence type="ECO:0000313" key="1">
    <source>
        <dbReference type="Ensembl" id="ENSLACP00000011350.1"/>
    </source>
</evidence>
<reference evidence="1" key="3">
    <citation type="submission" date="2025-09" db="UniProtKB">
        <authorList>
            <consortium name="Ensembl"/>
        </authorList>
    </citation>
    <scope>IDENTIFICATION</scope>
</reference>
<dbReference type="InParanoid" id="H3ANX9"/>
<protein>
    <submittedName>
        <fullName evidence="1">Uncharacterized protein</fullName>
    </submittedName>
</protein>
<reference evidence="2" key="1">
    <citation type="submission" date="2011-08" db="EMBL/GenBank/DDBJ databases">
        <title>The draft genome of Latimeria chalumnae.</title>
        <authorList>
            <person name="Di Palma F."/>
            <person name="Alfoldi J."/>
            <person name="Johnson J."/>
            <person name="Berlin A."/>
            <person name="Gnerre S."/>
            <person name="Jaffe D."/>
            <person name="MacCallum I."/>
            <person name="Young S."/>
            <person name="Walker B.J."/>
            <person name="Lander E."/>
            <person name="Lindblad-Toh K."/>
        </authorList>
    </citation>
    <scope>NUCLEOTIDE SEQUENCE [LARGE SCALE GENOMIC DNA]</scope>
    <source>
        <strain evidence="2">Wild caught</strain>
    </source>
</reference>
<dbReference type="GeneTree" id="ENSGT00940000154669"/>
<name>H3ANX9_LATCH</name>
<dbReference type="STRING" id="7897.ENSLACP00000011350"/>
<dbReference type="PANTHER" id="PTHR21301:SF10">
    <property type="entry name" value="REVERSE TRANSCRIPTASE DOMAIN-CONTAINING PROTEIN"/>
    <property type="match status" value="1"/>
</dbReference>
<dbReference type="EMBL" id="AFYH01192729">
    <property type="status" value="NOT_ANNOTATED_CDS"/>
    <property type="molecule type" value="Genomic_DNA"/>
</dbReference>
<evidence type="ECO:0000313" key="2">
    <source>
        <dbReference type="Proteomes" id="UP000008672"/>
    </source>
</evidence>